<evidence type="ECO:0000313" key="1">
    <source>
        <dbReference type="EMBL" id="SPW56344.1"/>
    </source>
</evidence>
<dbReference type="Proteomes" id="UP000250561">
    <property type="component" value="Unassembled WGS sequence"/>
</dbReference>
<protein>
    <submittedName>
        <fullName evidence="1">Uncharacterized protein</fullName>
    </submittedName>
</protein>
<organism evidence="1 2">
    <name type="scientific">Escherichia coli</name>
    <dbReference type="NCBI Taxonomy" id="562"/>
    <lineage>
        <taxon>Bacteria</taxon>
        <taxon>Pseudomonadati</taxon>
        <taxon>Pseudomonadota</taxon>
        <taxon>Gammaproteobacteria</taxon>
        <taxon>Enterobacterales</taxon>
        <taxon>Enterobacteriaceae</taxon>
        <taxon>Escherichia</taxon>
    </lineage>
</organism>
<proteinExistence type="predicted"/>
<gene>
    <name evidence="1" type="ORF">NCTC11126_05149</name>
</gene>
<accession>A0A2X1KNF0</accession>
<evidence type="ECO:0000313" key="2">
    <source>
        <dbReference type="Proteomes" id="UP000250561"/>
    </source>
</evidence>
<sequence>MPEQFCKIFRTSAPYGGVFLRSVVQVYYDRHKSAHESGKPPYTPGRLHDGCTGRIYWLRLCQPVHSAPAPLLRITGRTTTSIAPYGQATTQVFATNATFLHHMNKPFITADSTIRADVSARCIFTLTAKLSPWEMFTPLMTWIRGKKSFPGSAMHSPDFPDEKPRTLLHRYGNQYIYSRQQ</sequence>
<dbReference type="AlphaFoldDB" id="A0A2X1KNF0"/>
<reference evidence="1 2" key="1">
    <citation type="submission" date="2018-06" db="EMBL/GenBank/DDBJ databases">
        <authorList>
            <consortium name="Pathogen Informatics"/>
            <person name="Doyle S."/>
        </authorList>
    </citation>
    <scope>NUCLEOTIDE SEQUENCE [LARGE SCALE GENOMIC DNA]</scope>
    <source>
        <strain evidence="1 2">NCTC11126</strain>
    </source>
</reference>
<dbReference type="EMBL" id="UARS01000011">
    <property type="protein sequence ID" value="SPW56344.1"/>
    <property type="molecule type" value="Genomic_DNA"/>
</dbReference>
<name>A0A2X1KNF0_ECOLX</name>